<dbReference type="Pfam" id="PF12728">
    <property type="entry name" value="HTH_17"/>
    <property type="match status" value="1"/>
</dbReference>
<proteinExistence type="predicted"/>
<evidence type="ECO:0000259" key="1">
    <source>
        <dbReference type="Pfam" id="PF12728"/>
    </source>
</evidence>
<evidence type="ECO:0000313" key="3">
    <source>
        <dbReference type="Proteomes" id="UP001626549"/>
    </source>
</evidence>
<dbReference type="InterPro" id="IPR041657">
    <property type="entry name" value="HTH_17"/>
</dbReference>
<reference evidence="2 3" key="1">
    <citation type="submission" date="2023-10" db="EMBL/GenBank/DDBJ databases">
        <title>Two novel species belonging to the OM43/NOR5 clade.</title>
        <authorList>
            <person name="Park M."/>
        </authorList>
    </citation>
    <scope>NUCLEOTIDE SEQUENCE [LARGE SCALE GENOMIC DNA]</scope>
    <source>
        <strain evidence="2 3">IMCC45268</strain>
    </source>
</reference>
<feature type="domain" description="Helix-turn-helix" evidence="1">
    <location>
        <begin position="23"/>
        <end position="72"/>
    </location>
</feature>
<dbReference type="RefSeq" id="WP_407326471.1">
    <property type="nucleotide sequence ID" value="NZ_CP136865.1"/>
</dbReference>
<organism evidence="2 3">
    <name type="scientific">Congregibacter brevis</name>
    <dbReference type="NCBI Taxonomy" id="3081201"/>
    <lineage>
        <taxon>Bacteria</taxon>
        <taxon>Pseudomonadati</taxon>
        <taxon>Pseudomonadota</taxon>
        <taxon>Gammaproteobacteria</taxon>
        <taxon>Cellvibrionales</taxon>
        <taxon>Halieaceae</taxon>
        <taxon>Congregibacter</taxon>
    </lineage>
</organism>
<dbReference type="Proteomes" id="UP001626549">
    <property type="component" value="Chromosome"/>
</dbReference>
<accession>A0ABZ0I8B8</accession>
<sequence>MQIISNTEPQFAERHDVVVLPRLLNQQQLAKYLGKSKAWCERARWQGSGPRFIKLGRHVRYRVVDVEEWIVEQSRASTAG</sequence>
<keyword evidence="3" id="KW-1185">Reference proteome</keyword>
<gene>
    <name evidence="2" type="ORF">R0137_11015</name>
</gene>
<dbReference type="InterPro" id="IPR009061">
    <property type="entry name" value="DNA-bd_dom_put_sf"/>
</dbReference>
<dbReference type="EMBL" id="CP136865">
    <property type="protein sequence ID" value="WOJ95772.1"/>
    <property type="molecule type" value="Genomic_DNA"/>
</dbReference>
<dbReference type="SUPFAM" id="SSF46955">
    <property type="entry name" value="Putative DNA-binding domain"/>
    <property type="match status" value="1"/>
</dbReference>
<protein>
    <submittedName>
        <fullName evidence="2">Helix-turn-helix domain-containing protein</fullName>
    </submittedName>
</protein>
<name>A0ABZ0I8B8_9GAMM</name>
<evidence type="ECO:0000313" key="2">
    <source>
        <dbReference type="EMBL" id="WOJ95772.1"/>
    </source>
</evidence>